<sequence>MAVITPMPPPPPEETSTLTHDNMNNADQRGHTLGPDNDDRQPGSNR</sequence>
<protein>
    <submittedName>
        <fullName evidence="2">Uncharacterized protein</fullName>
    </submittedName>
</protein>
<accession>A0A3P7PIX1</accession>
<name>A0A3P7PIX1_DIBLA</name>
<feature type="non-terminal residue" evidence="2">
    <location>
        <position position="46"/>
    </location>
</feature>
<feature type="region of interest" description="Disordered" evidence="1">
    <location>
        <begin position="1"/>
        <end position="46"/>
    </location>
</feature>
<gene>
    <name evidence="2" type="ORF">DILT_LOCUS19955</name>
</gene>
<evidence type="ECO:0000313" key="3">
    <source>
        <dbReference type="Proteomes" id="UP000281553"/>
    </source>
</evidence>
<evidence type="ECO:0000313" key="2">
    <source>
        <dbReference type="EMBL" id="VDN49953.1"/>
    </source>
</evidence>
<reference evidence="2 3" key="1">
    <citation type="submission" date="2018-11" db="EMBL/GenBank/DDBJ databases">
        <authorList>
            <consortium name="Pathogen Informatics"/>
        </authorList>
    </citation>
    <scope>NUCLEOTIDE SEQUENCE [LARGE SCALE GENOMIC DNA]</scope>
</reference>
<feature type="compositionally biased region" description="Basic and acidic residues" evidence="1">
    <location>
        <begin position="37"/>
        <end position="46"/>
    </location>
</feature>
<feature type="compositionally biased region" description="Pro residues" evidence="1">
    <location>
        <begin position="1"/>
        <end position="13"/>
    </location>
</feature>
<feature type="compositionally biased region" description="Polar residues" evidence="1">
    <location>
        <begin position="14"/>
        <end position="27"/>
    </location>
</feature>
<keyword evidence="3" id="KW-1185">Reference proteome</keyword>
<proteinExistence type="predicted"/>
<dbReference type="Proteomes" id="UP000281553">
    <property type="component" value="Unassembled WGS sequence"/>
</dbReference>
<evidence type="ECO:0000256" key="1">
    <source>
        <dbReference type="SAM" id="MobiDB-lite"/>
    </source>
</evidence>
<dbReference type="EMBL" id="UYRU01127013">
    <property type="protein sequence ID" value="VDN49953.1"/>
    <property type="molecule type" value="Genomic_DNA"/>
</dbReference>
<organism evidence="2 3">
    <name type="scientific">Dibothriocephalus latus</name>
    <name type="common">Fish tapeworm</name>
    <name type="synonym">Diphyllobothrium latum</name>
    <dbReference type="NCBI Taxonomy" id="60516"/>
    <lineage>
        <taxon>Eukaryota</taxon>
        <taxon>Metazoa</taxon>
        <taxon>Spiralia</taxon>
        <taxon>Lophotrochozoa</taxon>
        <taxon>Platyhelminthes</taxon>
        <taxon>Cestoda</taxon>
        <taxon>Eucestoda</taxon>
        <taxon>Diphyllobothriidea</taxon>
        <taxon>Diphyllobothriidae</taxon>
        <taxon>Dibothriocephalus</taxon>
    </lineage>
</organism>
<dbReference type="AlphaFoldDB" id="A0A3P7PIX1"/>